<gene>
    <name evidence="8" type="primary">LOC107431575</name>
</gene>
<evidence type="ECO:0000313" key="8">
    <source>
        <dbReference type="RefSeq" id="XP_060668667.1"/>
    </source>
</evidence>
<evidence type="ECO:0000256" key="6">
    <source>
        <dbReference type="SAM" id="Phobius"/>
    </source>
</evidence>
<dbReference type="InterPro" id="IPR007770">
    <property type="entry name" value="DMP"/>
</dbReference>
<keyword evidence="3 6" id="KW-0812">Transmembrane</keyword>
<protein>
    <submittedName>
        <fullName evidence="8">Protein DMP2-like</fullName>
    </submittedName>
</protein>
<sequence>MAKCVANLHKSDCCKKTHQEKKRKKKKKTLSHVYSPSLQTKEKQEQITNNRCIKLFFLYQNNSKSVQQKALTGVGNLIKLLPTGIVFFFQFLNPVIINNGKCNTVNKYLDAILIGLCGFSCCFTPFTDSDGNTRYGIVTKNGLWPTSSSSSSMDLSSYKLRFRDFVPAFFAVIVFAGLSLLDTNTVRCFYPEFEDTEKVLLQVLPPVIGVVSGSVFMLFPNTRHGIGYPQSDSTSHEY</sequence>
<name>A0ABM3ZW47_ZIZJJ</name>
<dbReference type="PANTHER" id="PTHR31621:SF66">
    <property type="entry name" value="PROTEIN DMP2"/>
    <property type="match status" value="1"/>
</dbReference>
<evidence type="ECO:0000256" key="3">
    <source>
        <dbReference type="ARBA" id="ARBA00022692"/>
    </source>
</evidence>
<evidence type="ECO:0000256" key="2">
    <source>
        <dbReference type="ARBA" id="ARBA00008707"/>
    </source>
</evidence>
<evidence type="ECO:0000313" key="7">
    <source>
        <dbReference type="Proteomes" id="UP001652623"/>
    </source>
</evidence>
<keyword evidence="5 6" id="KW-0472">Membrane</keyword>
<organism evidence="7 8">
    <name type="scientific">Ziziphus jujuba</name>
    <name type="common">Chinese jujube</name>
    <name type="synonym">Ziziphus sativa</name>
    <dbReference type="NCBI Taxonomy" id="326968"/>
    <lineage>
        <taxon>Eukaryota</taxon>
        <taxon>Viridiplantae</taxon>
        <taxon>Streptophyta</taxon>
        <taxon>Embryophyta</taxon>
        <taxon>Tracheophyta</taxon>
        <taxon>Spermatophyta</taxon>
        <taxon>Magnoliopsida</taxon>
        <taxon>eudicotyledons</taxon>
        <taxon>Gunneridae</taxon>
        <taxon>Pentapetalae</taxon>
        <taxon>rosids</taxon>
        <taxon>fabids</taxon>
        <taxon>Rosales</taxon>
        <taxon>Rhamnaceae</taxon>
        <taxon>Paliureae</taxon>
        <taxon>Ziziphus</taxon>
    </lineage>
</organism>
<evidence type="ECO:0000256" key="1">
    <source>
        <dbReference type="ARBA" id="ARBA00004141"/>
    </source>
</evidence>
<dbReference type="PANTHER" id="PTHR31621">
    <property type="entry name" value="PROTEIN DMP3"/>
    <property type="match status" value="1"/>
</dbReference>
<feature type="transmembrane region" description="Helical" evidence="6">
    <location>
        <begin position="162"/>
        <end position="180"/>
    </location>
</feature>
<accession>A0ABM3ZW47</accession>
<comment type="subcellular location">
    <subcellularLocation>
        <location evidence="1">Membrane</location>
        <topology evidence="1">Multi-pass membrane protein</topology>
    </subcellularLocation>
</comment>
<proteinExistence type="inferred from homology"/>
<keyword evidence="7" id="KW-1185">Reference proteome</keyword>
<dbReference type="Pfam" id="PF05078">
    <property type="entry name" value="DUF679"/>
    <property type="match status" value="1"/>
</dbReference>
<reference evidence="8" key="1">
    <citation type="submission" date="2025-08" db="UniProtKB">
        <authorList>
            <consortium name="RefSeq"/>
        </authorList>
    </citation>
    <scope>IDENTIFICATION</scope>
    <source>
        <tissue evidence="8">Seedling</tissue>
    </source>
</reference>
<evidence type="ECO:0000256" key="4">
    <source>
        <dbReference type="ARBA" id="ARBA00022989"/>
    </source>
</evidence>
<dbReference type="RefSeq" id="XP_060668667.1">
    <property type="nucleotide sequence ID" value="XM_060812684.1"/>
</dbReference>
<dbReference type="GeneID" id="107431575"/>
<dbReference type="Proteomes" id="UP001652623">
    <property type="component" value="Chromosome 11"/>
</dbReference>
<keyword evidence="4 6" id="KW-1133">Transmembrane helix</keyword>
<feature type="transmembrane region" description="Helical" evidence="6">
    <location>
        <begin position="200"/>
        <end position="219"/>
    </location>
</feature>
<evidence type="ECO:0000256" key="5">
    <source>
        <dbReference type="ARBA" id="ARBA00023136"/>
    </source>
</evidence>
<comment type="similarity">
    <text evidence="2">Belongs to the plant DMP1 protein family.</text>
</comment>